<proteinExistence type="predicted"/>
<dbReference type="EMBL" id="FNEN01000005">
    <property type="protein sequence ID" value="SDI72878.1"/>
    <property type="molecule type" value="Genomic_DNA"/>
</dbReference>
<name>A0A1G8MXZ1_9BACI</name>
<keyword evidence="2" id="KW-1185">Reference proteome</keyword>
<evidence type="ECO:0000313" key="2">
    <source>
        <dbReference type="Proteomes" id="UP000198853"/>
    </source>
</evidence>
<evidence type="ECO:0008006" key="3">
    <source>
        <dbReference type="Google" id="ProtNLM"/>
    </source>
</evidence>
<dbReference type="Proteomes" id="UP000198853">
    <property type="component" value="Unassembled WGS sequence"/>
</dbReference>
<dbReference type="AlphaFoldDB" id="A0A1G8MXZ1"/>
<sequence>MGSCPIDHTPEEVQKKLQSQREFLPTDVYDKSVHLLQQEQAQETLNELFHLLKKYDLAEPQEQEQRNADILQLS</sequence>
<evidence type="ECO:0000313" key="1">
    <source>
        <dbReference type="EMBL" id="SDI72878.1"/>
    </source>
</evidence>
<organism evidence="1 2">
    <name type="scientific">Natribacillus halophilus</name>
    <dbReference type="NCBI Taxonomy" id="549003"/>
    <lineage>
        <taxon>Bacteria</taxon>
        <taxon>Bacillati</taxon>
        <taxon>Bacillota</taxon>
        <taxon>Bacilli</taxon>
        <taxon>Bacillales</taxon>
        <taxon>Bacillaceae</taxon>
        <taxon>Natribacillus</taxon>
    </lineage>
</organism>
<protein>
    <recommendedName>
        <fullName evidence="3">Group-specific protein</fullName>
    </recommendedName>
</protein>
<accession>A0A1G8MXZ1</accession>
<gene>
    <name evidence="1" type="ORF">SAMN04488123_105100</name>
</gene>
<dbReference type="OrthoDB" id="2353604at2"/>
<reference evidence="1 2" key="1">
    <citation type="submission" date="2016-10" db="EMBL/GenBank/DDBJ databases">
        <authorList>
            <person name="de Groot N.N."/>
        </authorList>
    </citation>
    <scope>NUCLEOTIDE SEQUENCE [LARGE SCALE GENOMIC DNA]</scope>
    <source>
        <strain evidence="1 2">DSM 21771</strain>
    </source>
</reference>
<dbReference type="RefSeq" id="WP_090397659.1">
    <property type="nucleotide sequence ID" value="NZ_FNEN01000005.1"/>
</dbReference>